<dbReference type="Gene3D" id="1.20.1280.50">
    <property type="match status" value="1"/>
</dbReference>
<dbReference type="InterPro" id="IPR015915">
    <property type="entry name" value="Kelch-typ_b-propeller"/>
</dbReference>
<dbReference type="Pfam" id="PF12937">
    <property type="entry name" value="F-box-like"/>
    <property type="match status" value="1"/>
</dbReference>
<dbReference type="PROSITE" id="PS50112">
    <property type="entry name" value="PAS"/>
    <property type="match status" value="1"/>
</dbReference>
<evidence type="ECO:0000256" key="2">
    <source>
        <dbReference type="ARBA" id="ARBA00022543"/>
    </source>
</evidence>
<dbReference type="GO" id="GO:0009881">
    <property type="term" value="F:photoreceptor activity"/>
    <property type="evidence" value="ECO:0007669"/>
    <property type="project" value="UniProtKB-KW"/>
</dbReference>
<dbReference type="GO" id="GO:0009637">
    <property type="term" value="P:response to blue light"/>
    <property type="evidence" value="ECO:0007669"/>
    <property type="project" value="TreeGrafter"/>
</dbReference>
<evidence type="ECO:0000256" key="4">
    <source>
        <dbReference type="ARBA" id="ARBA00022991"/>
    </source>
</evidence>
<dbReference type="NCBIfam" id="TIGR00229">
    <property type="entry name" value="sensory_box"/>
    <property type="match status" value="1"/>
</dbReference>
<dbReference type="InterPro" id="IPR000014">
    <property type="entry name" value="PAS"/>
</dbReference>
<evidence type="ECO:0000256" key="3">
    <source>
        <dbReference type="ARBA" id="ARBA00022606"/>
    </source>
</evidence>
<dbReference type="GO" id="GO:0019005">
    <property type="term" value="C:SCF ubiquitin ligase complex"/>
    <property type="evidence" value="ECO:0007669"/>
    <property type="project" value="TreeGrafter"/>
</dbReference>
<evidence type="ECO:0000259" key="6">
    <source>
        <dbReference type="PROSITE" id="PS50112"/>
    </source>
</evidence>
<dbReference type="InterPro" id="IPR035965">
    <property type="entry name" value="PAS-like_dom_sf"/>
</dbReference>
<dbReference type="SUPFAM" id="SSF81383">
    <property type="entry name" value="F-box domain"/>
    <property type="match status" value="1"/>
</dbReference>
<evidence type="ECO:0000313" key="7">
    <source>
        <dbReference type="EMBL" id="AML78149.1"/>
    </source>
</evidence>
<dbReference type="EMBL" id="KU700356">
    <property type="protein sequence ID" value="AML78149.1"/>
    <property type="molecule type" value="mRNA"/>
</dbReference>
<accession>A0A126X097</accession>
<dbReference type="Pfam" id="PF24681">
    <property type="entry name" value="Kelch_KLHDC2_KLHL20_DRC7"/>
    <property type="match status" value="1"/>
</dbReference>
<dbReference type="CDD" id="cd00130">
    <property type="entry name" value="PAS"/>
    <property type="match status" value="1"/>
</dbReference>
<dbReference type="PANTHER" id="PTHR46175:SF5">
    <property type="entry name" value="ADAGIO PROTEIN 1"/>
    <property type="match status" value="1"/>
</dbReference>
<dbReference type="InterPro" id="IPR001810">
    <property type="entry name" value="F-box_dom"/>
</dbReference>
<sequence length="637" mass="69827">MDDGMHDFFWRNDINIADNRSNSEMGDGNLDVFEEEREQVHMASLVSSETGQPSSHLEMLLHSTPCGLIVTDALEPDHPIIYVNTIFEFITGYKAEEILGRNCRFLQYRGSFAQRRHPSVDSVVVSEIRRCITEGLQFQGEILNFRKDGTPLTNSLCLTPIFGDDGIMTHIIGIQSFKEAKLELGPLPGPPWKATSRQRFLATSDETCAQRPFGSVNEFCSLSCLSDEVLMLNILARLPPRDVAASAMVCRRLYKLSKSEDLWKLVCQNAWGIETTNLLNSVPDSTKPGWGRLARELTTLEASVWKKRTVGGSVEPSRCNFSACAVGSKVVLFGGEGVNMQPMNDTFVLDLSASQPEWRHIQVSSPPPGRWGHTLSCLNGSSLVVFGGCGKEGLLTDVFVLNLDEPSPSWREVTSVAPPLPRSWHSSCTLDGTTLVVSGGCADSGVLLSDTFLLDLMTEKPMWREVTVTYSPPSRLGHSLSVYGKKKILMFGGLAKSGPLKLRSSDVFKIDLNEKEPKWRYVTGSSMPGGSTPGGRVPPPRLDHVDVALPGGRVLVFGGSVAGLHSASELFLLDPTDEKPTWRILDVPGQKPKFAWGHSTCVVGGTRAVVLGGHTGEEWVLNELHELSFAGRNFEPD</sequence>
<feature type="domain" description="PAS" evidence="6">
    <location>
        <begin position="53"/>
        <end position="135"/>
    </location>
</feature>
<dbReference type="Gene3D" id="2.120.10.80">
    <property type="entry name" value="Kelch-type beta propeller"/>
    <property type="match status" value="2"/>
</dbReference>
<dbReference type="SUPFAM" id="SSF55785">
    <property type="entry name" value="PYP-like sensor domain (PAS domain)"/>
    <property type="match status" value="1"/>
</dbReference>
<dbReference type="SMART" id="SM00256">
    <property type="entry name" value="FBOX"/>
    <property type="match status" value="1"/>
</dbReference>
<dbReference type="Pfam" id="PF13426">
    <property type="entry name" value="PAS_9"/>
    <property type="match status" value="1"/>
</dbReference>
<organism evidence="7">
    <name type="scientific">Microsorum grossum</name>
    <dbReference type="NCBI Taxonomy" id="253764"/>
    <lineage>
        <taxon>Eukaryota</taxon>
        <taxon>Viridiplantae</taxon>
        <taxon>Streptophyta</taxon>
        <taxon>Embryophyta</taxon>
        <taxon>Tracheophyta</taxon>
        <taxon>Polypodiopsida</taxon>
        <taxon>Polypodiidae</taxon>
        <taxon>Polypodiales</taxon>
        <taxon>Polypodiineae</taxon>
        <taxon>Polypodiaceae</taxon>
        <taxon>Microsoroideae</taxon>
        <taxon>Microsorum</taxon>
    </lineage>
</organism>
<keyword evidence="2" id="KW-0600">Photoreceptor protein</keyword>
<keyword evidence="4" id="KW-0157">Chromophore</keyword>
<proteinExistence type="evidence at transcript level"/>
<dbReference type="GO" id="GO:0005829">
    <property type="term" value="C:cytosol"/>
    <property type="evidence" value="ECO:0007669"/>
    <property type="project" value="TreeGrafter"/>
</dbReference>
<name>A0A126X097_9MONI</name>
<reference evidence="7" key="1">
    <citation type="journal article" date="2016" name="Proc. Natl. Acad. Sci. U.S.A.">
        <title>Functional and topological diversity of LOV domain photoreceptors.</title>
        <authorList>
            <person name="Glantz S.T."/>
            <person name="Carpenter E.J."/>
            <person name="Melkonian M."/>
            <person name="Gardner K.H."/>
            <person name="Boyden E.S."/>
            <person name="Wong G.K."/>
            <person name="Chow B.Y."/>
        </authorList>
    </citation>
    <scope>NUCLEOTIDE SEQUENCE</scope>
    <source>
        <strain evidence="7">ORJE_2017069</strain>
    </source>
</reference>
<keyword evidence="5" id="KW-0675">Receptor</keyword>
<dbReference type="InterPro" id="IPR036047">
    <property type="entry name" value="F-box-like_dom_sf"/>
</dbReference>
<dbReference type="InterPro" id="IPR011043">
    <property type="entry name" value="Gal_Oxase/kelch_b-propeller"/>
</dbReference>
<dbReference type="SUPFAM" id="SSF50965">
    <property type="entry name" value="Galactose oxidase, central domain"/>
    <property type="match status" value="1"/>
</dbReference>
<dbReference type="GO" id="GO:0005634">
    <property type="term" value="C:nucleus"/>
    <property type="evidence" value="ECO:0007669"/>
    <property type="project" value="TreeGrafter"/>
</dbReference>
<dbReference type="Gene3D" id="3.30.450.20">
    <property type="entry name" value="PAS domain"/>
    <property type="match status" value="1"/>
</dbReference>
<protein>
    <submittedName>
        <fullName evidence="7">Putative LOV domain-containing protein</fullName>
    </submittedName>
</protein>
<evidence type="ECO:0000256" key="1">
    <source>
        <dbReference type="ARBA" id="ARBA00022441"/>
    </source>
</evidence>
<keyword evidence="1" id="KW-0880">Kelch repeat</keyword>
<dbReference type="AlphaFoldDB" id="A0A126X097"/>
<evidence type="ECO:0000256" key="5">
    <source>
        <dbReference type="ARBA" id="ARBA00023170"/>
    </source>
</evidence>
<dbReference type="PANTHER" id="PTHR46175">
    <property type="entry name" value="BACTERIOOPSIN TRANSCRIPTIONAL ACTIVATOR"/>
    <property type="match status" value="1"/>
</dbReference>
<keyword evidence="3" id="KW-0716">Sensory transduction</keyword>
<dbReference type="GO" id="GO:0007623">
    <property type="term" value="P:circadian rhythm"/>
    <property type="evidence" value="ECO:0007669"/>
    <property type="project" value="TreeGrafter"/>
</dbReference>